<evidence type="ECO:0000313" key="3">
    <source>
        <dbReference type="Proteomes" id="UP001611383"/>
    </source>
</evidence>
<dbReference type="EMBL" id="CP043494">
    <property type="protein sequence ID" value="WNG44725.1"/>
    <property type="molecule type" value="Genomic_DNA"/>
</dbReference>
<accession>A0ABY9WLP1</accession>
<name>A0ABY9WLP1_9BACT</name>
<feature type="chain" id="PRO_5045819894" description="Lipoprotein" evidence="1">
    <location>
        <begin position="23"/>
        <end position="93"/>
    </location>
</feature>
<gene>
    <name evidence="2" type="ORF">F0U60_11950</name>
</gene>
<protein>
    <recommendedName>
        <fullName evidence="4">Lipoprotein</fullName>
    </recommendedName>
</protein>
<reference evidence="2 3" key="1">
    <citation type="submission" date="2019-08" db="EMBL/GenBank/DDBJ databases">
        <title>Archangium and Cystobacter genomes.</title>
        <authorList>
            <person name="Chen I.-C.K."/>
            <person name="Wielgoss S."/>
        </authorList>
    </citation>
    <scope>NUCLEOTIDE SEQUENCE [LARGE SCALE GENOMIC DNA]</scope>
    <source>
        <strain evidence="2 3">Cbm 6</strain>
    </source>
</reference>
<keyword evidence="1" id="KW-0732">Signal</keyword>
<organism evidence="2 3">
    <name type="scientific">Archangium minus</name>
    <dbReference type="NCBI Taxonomy" id="83450"/>
    <lineage>
        <taxon>Bacteria</taxon>
        <taxon>Pseudomonadati</taxon>
        <taxon>Myxococcota</taxon>
        <taxon>Myxococcia</taxon>
        <taxon>Myxococcales</taxon>
        <taxon>Cystobacterineae</taxon>
        <taxon>Archangiaceae</taxon>
        <taxon>Archangium</taxon>
    </lineage>
</organism>
<proteinExistence type="predicted"/>
<dbReference type="PROSITE" id="PS51257">
    <property type="entry name" value="PROKAR_LIPOPROTEIN"/>
    <property type="match status" value="1"/>
</dbReference>
<sequence length="93" mass="9595">MRGIIRVVLSACLLAGCGGVEADMDAAPLGTEQPGAHETGEVSASALLYCNELDGSSCPSAGANPRTCKIGDVGHATCYCDGGEEASYWRCYY</sequence>
<dbReference type="Proteomes" id="UP001611383">
    <property type="component" value="Chromosome"/>
</dbReference>
<evidence type="ECO:0000313" key="2">
    <source>
        <dbReference type="EMBL" id="WNG44725.1"/>
    </source>
</evidence>
<keyword evidence="3" id="KW-1185">Reference proteome</keyword>
<feature type="signal peptide" evidence="1">
    <location>
        <begin position="1"/>
        <end position="22"/>
    </location>
</feature>
<dbReference type="RefSeq" id="WP_395818144.1">
    <property type="nucleotide sequence ID" value="NZ_CP043494.1"/>
</dbReference>
<evidence type="ECO:0000256" key="1">
    <source>
        <dbReference type="SAM" id="SignalP"/>
    </source>
</evidence>
<evidence type="ECO:0008006" key="4">
    <source>
        <dbReference type="Google" id="ProtNLM"/>
    </source>
</evidence>